<accession>A0A5B7EWH4</accession>
<sequence>MLRVPSLVQLRCHSTYCRVNIKWRRVEMKPWASPGFLHSATFLKLINRKRECCRRVGSASPPGPWGMEHA</sequence>
<keyword evidence="2" id="KW-1185">Reference proteome</keyword>
<reference evidence="1 2" key="1">
    <citation type="submission" date="2019-05" db="EMBL/GenBank/DDBJ databases">
        <title>Another draft genome of Portunus trituberculatus and its Hox gene families provides insights of decapod evolution.</title>
        <authorList>
            <person name="Jeong J.-H."/>
            <person name="Song I."/>
            <person name="Kim S."/>
            <person name="Choi T."/>
            <person name="Kim D."/>
            <person name="Ryu S."/>
            <person name="Kim W."/>
        </authorList>
    </citation>
    <scope>NUCLEOTIDE SEQUENCE [LARGE SCALE GENOMIC DNA]</scope>
    <source>
        <tissue evidence="1">Muscle</tissue>
    </source>
</reference>
<dbReference type="Proteomes" id="UP000324222">
    <property type="component" value="Unassembled WGS sequence"/>
</dbReference>
<evidence type="ECO:0000313" key="1">
    <source>
        <dbReference type="EMBL" id="MPC39390.1"/>
    </source>
</evidence>
<organism evidence="1 2">
    <name type="scientific">Portunus trituberculatus</name>
    <name type="common">Swimming crab</name>
    <name type="synonym">Neptunus trituberculatus</name>
    <dbReference type="NCBI Taxonomy" id="210409"/>
    <lineage>
        <taxon>Eukaryota</taxon>
        <taxon>Metazoa</taxon>
        <taxon>Ecdysozoa</taxon>
        <taxon>Arthropoda</taxon>
        <taxon>Crustacea</taxon>
        <taxon>Multicrustacea</taxon>
        <taxon>Malacostraca</taxon>
        <taxon>Eumalacostraca</taxon>
        <taxon>Eucarida</taxon>
        <taxon>Decapoda</taxon>
        <taxon>Pleocyemata</taxon>
        <taxon>Brachyura</taxon>
        <taxon>Eubrachyura</taxon>
        <taxon>Portunoidea</taxon>
        <taxon>Portunidae</taxon>
        <taxon>Portuninae</taxon>
        <taxon>Portunus</taxon>
    </lineage>
</organism>
<name>A0A5B7EWH4_PORTR</name>
<dbReference type="EMBL" id="VSRR010004349">
    <property type="protein sequence ID" value="MPC39390.1"/>
    <property type="molecule type" value="Genomic_DNA"/>
</dbReference>
<dbReference type="AlphaFoldDB" id="A0A5B7EWH4"/>
<gene>
    <name evidence="1" type="ORF">E2C01_032925</name>
</gene>
<evidence type="ECO:0000313" key="2">
    <source>
        <dbReference type="Proteomes" id="UP000324222"/>
    </source>
</evidence>
<protein>
    <submittedName>
        <fullName evidence="1">Uncharacterized protein</fullName>
    </submittedName>
</protein>
<proteinExistence type="predicted"/>
<comment type="caution">
    <text evidence="1">The sequence shown here is derived from an EMBL/GenBank/DDBJ whole genome shotgun (WGS) entry which is preliminary data.</text>
</comment>